<evidence type="ECO:0000313" key="1">
    <source>
        <dbReference type="EMBL" id="NMC63088.1"/>
    </source>
</evidence>
<dbReference type="EMBL" id="JAAZON010000351">
    <property type="protein sequence ID" value="NMC63088.1"/>
    <property type="molecule type" value="Genomic_DNA"/>
</dbReference>
<proteinExistence type="predicted"/>
<protein>
    <submittedName>
        <fullName evidence="1">Uncharacterized protein</fullName>
    </submittedName>
</protein>
<evidence type="ECO:0000313" key="2">
    <source>
        <dbReference type="Proteomes" id="UP000524246"/>
    </source>
</evidence>
<organism evidence="1 2">
    <name type="scientific">SAR324 cluster bacterium</name>
    <dbReference type="NCBI Taxonomy" id="2024889"/>
    <lineage>
        <taxon>Bacteria</taxon>
        <taxon>Deltaproteobacteria</taxon>
        <taxon>SAR324 cluster</taxon>
    </lineage>
</organism>
<dbReference type="AlphaFoldDB" id="A0A7X9IJG6"/>
<comment type="caution">
    <text evidence="1">The sequence shown here is derived from an EMBL/GenBank/DDBJ whole genome shotgun (WGS) entry which is preliminary data.</text>
</comment>
<dbReference type="Proteomes" id="UP000524246">
    <property type="component" value="Unassembled WGS sequence"/>
</dbReference>
<gene>
    <name evidence="1" type="ORF">GYA55_07960</name>
</gene>
<accession>A0A7X9IJG6</accession>
<sequence>MLQNDIQIKANVAIEVPSLIDSNISPGHSLALSADLRYVVFVSDHDRLVPSGNNEV</sequence>
<name>A0A7X9IJG6_9DELT</name>
<reference evidence="1 2" key="1">
    <citation type="journal article" date="2020" name="Biotechnol. Biofuels">
        <title>New insights from the biogas microbiome by comprehensive genome-resolved metagenomics of nearly 1600 species originating from multiple anaerobic digesters.</title>
        <authorList>
            <person name="Campanaro S."/>
            <person name="Treu L."/>
            <person name="Rodriguez-R L.M."/>
            <person name="Kovalovszki A."/>
            <person name="Ziels R.M."/>
            <person name="Maus I."/>
            <person name="Zhu X."/>
            <person name="Kougias P.G."/>
            <person name="Basile A."/>
            <person name="Luo G."/>
            <person name="Schluter A."/>
            <person name="Konstantinidis K.T."/>
            <person name="Angelidaki I."/>
        </authorList>
    </citation>
    <scope>NUCLEOTIDE SEQUENCE [LARGE SCALE GENOMIC DNA]</scope>
    <source>
        <strain evidence="1">AS27yjCOA_65</strain>
    </source>
</reference>